<organism evidence="1 2">
    <name type="scientific">Zosterops borbonicus</name>
    <dbReference type="NCBI Taxonomy" id="364589"/>
    <lineage>
        <taxon>Eukaryota</taxon>
        <taxon>Metazoa</taxon>
        <taxon>Chordata</taxon>
        <taxon>Craniata</taxon>
        <taxon>Vertebrata</taxon>
        <taxon>Euteleostomi</taxon>
        <taxon>Archelosauria</taxon>
        <taxon>Archosauria</taxon>
        <taxon>Dinosauria</taxon>
        <taxon>Saurischia</taxon>
        <taxon>Theropoda</taxon>
        <taxon>Coelurosauria</taxon>
        <taxon>Aves</taxon>
        <taxon>Neognathae</taxon>
        <taxon>Neoaves</taxon>
        <taxon>Telluraves</taxon>
        <taxon>Australaves</taxon>
        <taxon>Passeriformes</taxon>
        <taxon>Sylvioidea</taxon>
        <taxon>Zosteropidae</taxon>
        <taxon>Zosterops</taxon>
    </lineage>
</organism>
<name>A0A8K1G0I2_9PASS</name>
<protein>
    <submittedName>
        <fullName evidence="1">Uncharacterized protein</fullName>
    </submittedName>
</protein>
<sequence length="50" mass="5976">VYKEKEEKREHEETRETEAWMDSLESQVWRGNRAFLAALDLLELVGPKEK</sequence>
<dbReference type="EMBL" id="SWJQ01001066">
    <property type="protein sequence ID" value="TRZ09461.1"/>
    <property type="molecule type" value="Genomic_DNA"/>
</dbReference>
<dbReference type="AlphaFoldDB" id="A0A8K1G0I2"/>
<accession>A0A8K1G0I2</accession>
<reference evidence="1" key="1">
    <citation type="submission" date="2019-04" db="EMBL/GenBank/DDBJ databases">
        <title>Genome assembly of Zosterops borbonicus 15179.</title>
        <authorList>
            <person name="Leroy T."/>
            <person name="Anselmetti Y."/>
            <person name="Tilak M.-K."/>
            <person name="Nabholz B."/>
        </authorList>
    </citation>
    <scope>NUCLEOTIDE SEQUENCE</scope>
    <source>
        <strain evidence="1">HGM_15179</strain>
        <tissue evidence="1">Muscle</tissue>
    </source>
</reference>
<evidence type="ECO:0000313" key="2">
    <source>
        <dbReference type="Proteomes" id="UP000796761"/>
    </source>
</evidence>
<feature type="non-terminal residue" evidence="1">
    <location>
        <position position="50"/>
    </location>
</feature>
<gene>
    <name evidence="1" type="ORF">HGM15179_017647</name>
</gene>
<keyword evidence="2" id="KW-1185">Reference proteome</keyword>
<proteinExistence type="predicted"/>
<feature type="non-terminal residue" evidence="1">
    <location>
        <position position="1"/>
    </location>
</feature>
<evidence type="ECO:0000313" key="1">
    <source>
        <dbReference type="EMBL" id="TRZ09461.1"/>
    </source>
</evidence>
<dbReference type="Proteomes" id="UP000796761">
    <property type="component" value="Unassembled WGS sequence"/>
</dbReference>
<comment type="caution">
    <text evidence="1">The sequence shown here is derived from an EMBL/GenBank/DDBJ whole genome shotgun (WGS) entry which is preliminary data.</text>
</comment>